<reference evidence="1 2" key="1">
    <citation type="submission" date="2018-06" db="EMBL/GenBank/DDBJ databases">
        <title>Comparative genomics reveals the genomic features of Rhizophagus irregularis, R. cerebriforme, R. diaphanum and Gigaspora rosea, and their symbiotic lifestyle signature.</title>
        <authorList>
            <person name="Morin E."/>
            <person name="San Clemente H."/>
            <person name="Chen E.C.H."/>
            <person name="De La Providencia I."/>
            <person name="Hainaut M."/>
            <person name="Kuo A."/>
            <person name="Kohler A."/>
            <person name="Murat C."/>
            <person name="Tang N."/>
            <person name="Roy S."/>
            <person name="Loubradou J."/>
            <person name="Henrissat B."/>
            <person name="Grigoriev I.V."/>
            <person name="Corradi N."/>
            <person name="Roux C."/>
            <person name="Martin F.M."/>
        </authorList>
    </citation>
    <scope>NUCLEOTIDE SEQUENCE [LARGE SCALE GENOMIC DNA]</scope>
    <source>
        <strain evidence="1 2">DAOM 227022</strain>
    </source>
</reference>
<dbReference type="Proteomes" id="UP000265703">
    <property type="component" value="Unassembled WGS sequence"/>
</dbReference>
<dbReference type="EMBL" id="QKYT01000569">
    <property type="protein sequence ID" value="RIA83477.1"/>
    <property type="molecule type" value="Genomic_DNA"/>
</dbReference>
<accession>A0A397SHM4</accession>
<name>A0A397SHM4_9GLOM</name>
<proteinExistence type="predicted"/>
<dbReference type="AlphaFoldDB" id="A0A397SHM4"/>
<protein>
    <submittedName>
        <fullName evidence="1">Uncharacterized protein</fullName>
    </submittedName>
</protein>
<comment type="caution">
    <text evidence="1">The sequence shown here is derived from an EMBL/GenBank/DDBJ whole genome shotgun (WGS) entry which is preliminary data.</text>
</comment>
<evidence type="ECO:0000313" key="1">
    <source>
        <dbReference type="EMBL" id="RIA83477.1"/>
    </source>
</evidence>
<organism evidence="1 2">
    <name type="scientific">Glomus cerebriforme</name>
    <dbReference type="NCBI Taxonomy" id="658196"/>
    <lineage>
        <taxon>Eukaryota</taxon>
        <taxon>Fungi</taxon>
        <taxon>Fungi incertae sedis</taxon>
        <taxon>Mucoromycota</taxon>
        <taxon>Glomeromycotina</taxon>
        <taxon>Glomeromycetes</taxon>
        <taxon>Glomerales</taxon>
        <taxon>Glomeraceae</taxon>
        <taxon>Glomus</taxon>
    </lineage>
</organism>
<keyword evidence="2" id="KW-1185">Reference proteome</keyword>
<feature type="non-terminal residue" evidence="1">
    <location>
        <position position="81"/>
    </location>
</feature>
<evidence type="ECO:0000313" key="2">
    <source>
        <dbReference type="Proteomes" id="UP000265703"/>
    </source>
</evidence>
<sequence>MERLPTLEQIEQIEQIIQIENKFITDHQKVAKELESLVKFIDFRRIKGQILADIIEPLKIIPAETILSVYRYIARSNDLNL</sequence>
<gene>
    <name evidence="1" type="ORF">C1645_786290</name>
</gene>
<dbReference type="OrthoDB" id="6359816at2759"/>